<dbReference type="InterPro" id="IPR001077">
    <property type="entry name" value="COMT_C"/>
</dbReference>
<evidence type="ECO:0000256" key="2">
    <source>
        <dbReference type="ARBA" id="ARBA00022679"/>
    </source>
</evidence>
<feature type="domain" description="O-methyltransferase dimerisation" evidence="5">
    <location>
        <begin position="19"/>
        <end position="92"/>
    </location>
</feature>
<keyword evidence="2 6" id="KW-0808">Transferase</keyword>
<dbReference type="PROSITE" id="PS51683">
    <property type="entry name" value="SAM_OMT_II"/>
    <property type="match status" value="1"/>
</dbReference>
<dbReference type="Pfam" id="PF00891">
    <property type="entry name" value="Methyltransf_2"/>
    <property type="match status" value="1"/>
</dbReference>
<dbReference type="GO" id="GO:0046983">
    <property type="term" value="F:protein dimerization activity"/>
    <property type="evidence" value="ECO:0007669"/>
    <property type="project" value="InterPro"/>
</dbReference>
<dbReference type="Pfam" id="PF08100">
    <property type="entry name" value="Dimerisation"/>
    <property type="match status" value="1"/>
</dbReference>
<evidence type="ECO:0000313" key="6">
    <source>
        <dbReference type="EMBL" id="AIE77073.1"/>
    </source>
</evidence>
<dbReference type="Gene3D" id="3.40.50.150">
    <property type="entry name" value="Vaccinia Virus protein VP39"/>
    <property type="match status" value="1"/>
</dbReference>
<dbReference type="InterPro" id="IPR029063">
    <property type="entry name" value="SAM-dependent_MTases_sf"/>
</dbReference>
<keyword evidence="3" id="KW-0949">S-adenosyl-L-methionine</keyword>
<keyword evidence="1 6" id="KW-0489">Methyltransferase</keyword>
<protein>
    <submittedName>
        <fullName evidence="6">Methyltransferase</fullName>
    </submittedName>
</protein>
<dbReference type="SUPFAM" id="SSF46785">
    <property type="entry name" value="Winged helix' DNA-binding domain"/>
    <property type="match status" value="1"/>
</dbReference>
<dbReference type="CDD" id="cd02440">
    <property type="entry name" value="AdoMet_MTases"/>
    <property type="match status" value="1"/>
</dbReference>
<dbReference type="RefSeq" id="WP_034313509.1">
    <property type="nucleotide sequence ID" value="NZ_FNTA01000004.1"/>
</dbReference>
<dbReference type="GO" id="GO:0032259">
    <property type="term" value="P:methylation"/>
    <property type="evidence" value="ECO:0007669"/>
    <property type="project" value="UniProtKB-KW"/>
</dbReference>
<evidence type="ECO:0000256" key="3">
    <source>
        <dbReference type="ARBA" id="ARBA00022691"/>
    </source>
</evidence>
<reference evidence="6" key="1">
    <citation type="journal article" date="2014" name="Antimicrob. Agents Chemother.">
        <title>Antibiotic resistance mechanisms inform discovery: identification and characterization of a novel amycolatopsis strain producing ristocetin.</title>
        <authorList>
            <person name="Truman A.W."/>
            <person name="Kwun M.J."/>
            <person name="Cheng J."/>
            <person name="Yang S.H."/>
            <person name="Suh J.W."/>
            <person name="Hong H.J."/>
        </authorList>
    </citation>
    <scope>NUCLEOTIDE SEQUENCE</scope>
    <source>
        <strain evidence="6">NRRL2430</strain>
    </source>
</reference>
<dbReference type="PANTHER" id="PTHR43712:SF2">
    <property type="entry name" value="O-METHYLTRANSFERASE CICE"/>
    <property type="match status" value="1"/>
</dbReference>
<accession>A0A075FBS7</accession>
<dbReference type="EMBL" id="KJ364518">
    <property type="protein sequence ID" value="AIE77073.1"/>
    <property type="molecule type" value="Genomic_DNA"/>
</dbReference>
<dbReference type="InterPro" id="IPR012967">
    <property type="entry name" value="COMT_dimerisation"/>
</dbReference>
<dbReference type="AlphaFoldDB" id="A0A075FBS7"/>
<evidence type="ECO:0000256" key="1">
    <source>
        <dbReference type="ARBA" id="ARBA00022603"/>
    </source>
</evidence>
<dbReference type="InterPro" id="IPR036390">
    <property type="entry name" value="WH_DNA-bd_sf"/>
</dbReference>
<name>A0A075FBS7_AMYLU</name>
<dbReference type="PANTHER" id="PTHR43712">
    <property type="entry name" value="PUTATIVE (AFU_ORTHOLOGUE AFUA_4G14580)-RELATED"/>
    <property type="match status" value="1"/>
</dbReference>
<dbReference type="Gene3D" id="1.10.10.10">
    <property type="entry name" value="Winged helix-like DNA-binding domain superfamily/Winged helix DNA-binding domain"/>
    <property type="match status" value="1"/>
</dbReference>
<dbReference type="GO" id="GO:0008171">
    <property type="term" value="F:O-methyltransferase activity"/>
    <property type="evidence" value="ECO:0007669"/>
    <property type="project" value="InterPro"/>
</dbReference>
<dbReference type="Gene3D" id="1.20.58.1390">
    <property type="match status" value="1"/>
</dbReference>
<dbReference type="InterPro" id="IPR036388">
    <property type="entry name" value="WH-like_DNA-bd_sf"/>
</dbReference>
<sequence>MQESLDSTEVHRRFQLIANGPALFNAVVSGIELDIFDFLEERGGADAAALGEFTGLEPHKVRVLMLALTTTGLIEKRGVDYVNHPVATELLATTGPESWQHILLSWKTIYYPAFARMTSALRAGTNEALDALDGPGDTLYARLGNDPEKARIFYTAMSAFSLQTMPGLLEHIDVKSSRHLLDVGGGDGTTAAALLKANPGLKATLLDLPSSVELAEQRVPAEVTDRLTLHPADLLTDAFPGGTDHALFSHVLDTFTAEQSVMLLAKAYEVLPSGGKISIYGFAAADDETGGPLSARLSLYLNILATGRGMAWPQAEASAWLKSVGCVDVRSVELPFEHALVTGTKP</sequence>
<organism evidence="6">
    <name type="scientific">Amycolatopsis lurida</name>
    <name type="common">Amycolatopsis orientalis subsp. lurida</name>
    <dbReference type="NCBI Taxonomy" id="31959"/>
    <lineage>
        <taxon>Bacteria</taxon>
        <taxon>Bacillati</taxon>
        <taxon>Actinomycetota</taxon>
        <taxon>Actinomycetes</taxon>
        <taxon>Pseudonocardiales</taxon>
        <taxon>Pseudonocardiaceae</taxon>
        <taxon>Amycolatopsis</taxon>
    </lineage>
</organism>
<feature type="domain" description="O-methyltransferase C-terminal" evidence="4">
    <location>
        <begin position="117"/>
        <end position="324"/>
    </location>
</feature>
<reference evidence="6" key="2">
    <citation type="submission" date="2014-01" db="EMBL/GenBank/DDBJ databases">
        <authorList>
            <person name="Hong H.-J."/>
            <person name="Kwun M.J."/>
        </authorList>
    </citation>
    <scope>NUCLEOTIDE SEQUENCE</scope>
    <source>
        <strain evidence="6">NRRL2430</strain>
    </source>
</reference>
<proteinExistence type="predicted"/>
<dbReference type="InterPro" id="IPR016461">
    <property type="entry name" value="COMT-like"/>
</dbReference>
<dbReference type="SUPFAM" id="SSF53335">
    <property type="entry name" value="S-adenosyl-L-methionine-dependent methyltransferases"/>
    <property type="match status" value="1"/>
</dbReference>
<evidence type="ECO:0000259" key="5">
    <source>
        <dbReference type="Pfam" id="PF08100"/>
    </source>
</evidence>
<evidence type="ECO:0000259" key="4">
    <source>
        <dbReference type="Pfam" id="PF00891"/>
    </source>
</evidence>